<proteinExistence type="predicted"/>
<name>A0A7S3QXW1_DUNTE</name>
<dbReference type="AlphaFoldDB" id="A0A7S3QXW1"/>
<sequence length="106" mass="12037">MYEKHSFKIPPDSAHVYCGHTPSHPALEAMAISDNNDFEGLAIEGLNFLPFAAIMLKSWPLQVPSVNIIYIQQIVHEHACLIIMSRCTTYIPLRRLDLECSKTVHF</sequence>
<gene>
    <name evidence="1" type="ORF">DTER00134_LOCUS11387</name>
</gene>
<dbReference type="EMBL" id="HBIP01019192">
    <property type="protein sequence ID" value="CAE0496314.1"/>
    <property type="molecule type" value="Transcribed_RNA"/>
</dbReference>
<evidence type="ECO:0000313" key="1">
    <source>
        <dbReference type="EMBL" id="CAE0496314.1"/>
    </source>
</evidence>
<reference evidence="1" key="1">
    <citation type="submission" date="2021-01" db="EMBL/GenBank/DDBJ databases">
        <authorList>
            <person name="Corre E."/>
            <person name="Pelletier E."/>
            <person name="Niang G."/>
            <person name="Scheremetjew M."/>
            <person name="Finn R."/>
            <person name="Kale V."/>
            <person name="Holt S."/>
            <person name="Cochrane G."/>
            <person name="Meng A."/>
            <person name="Brown T."/>
            <person name="Cohen L."/>
        </authorList>
    </citation>
    <scope>NUCLEOTIDE SEQUENCE</scope>
    <source>
        <strain evidence="1">CCMP1320</strain>
    </source>
</reference>
<organism evidence="1">
    <name type="scientific">Dunaliella tertiolecta</name>
    <name type="common">Green alga</name>
    <dbReference type="NCBI Taxonomy" id="3047"/>
    <lineage>
        <taxon>Eukaryota</taxon>
        <taxon>Viridiplantae</taxon>
        <taxon>Chlorophyta</taxon>
        <taxon>core chlorophytes</taxon>
        <taxon>Chlorophyceae</taxon>
        <taxon>CS clade</taxon>
        <taxon>Chlamydomonadales</taxon>
        <taxon>Dunaliellaceae</taxon>
        <taxon>Dunaliella</taxon>
    </lineage>
</organism>
<protein>
    <submittedName>
        <fullName evidence="1">Uncharacterized protein</fullName>
    </submittedName>
</protein>
<accession>A0A7S3QXW1</accession>